<sequence>MVSTDQFRQEIKSQLQSATARGGRSLIVDSSELYRTVSKLRVFDPWMVFCCNAMRAEMAETDHLIFDDEKDTLLTVNYKLPRMDPRAKSG</sequence>
<dbReference type="OrthoDB" id="1550740at2"/>
<gene>
    <name evidence="1" type="ORF">SAMN05444171_2889</name>
</gene>
<evidence type="ECO:0000313" key="1">
    <source>
        <dbReference type="EMBL" id="SED02510.1"/>
    </source>
</evidence>
<proteinExistence type="predicted"/>
<evidence type="ECO:0000313" key="2">
    <source>
        <dbReference type="Proteomes" id="UP000183208"/>
    </source>
</evidence>
<organism evidence="1 2">
    <name type="scientific">Bradyrhizobium lablabi</name>
    <dbReference type="NCBI Taxonomy" id="722472"/>
    <lineage>
        <taxon>Bacteria</taxon>
        <taxon>Pseudomonadati</taxon>
        <taxon>Pseudomonadota</taxon>
        <taxon>Alphaproteobacteria</taxon>
        <taxon>Hyphomicrobiales</taxon>
        <taxon>Nitrobacteraceae</taxon>
        <taxon>Bradyrhizobium</taxon>
    </lineage>
</organism>
<dbReference type="EMBL" id="FNTI01000001">
    <property type="protein sequence ID" value="SED02510.1"/>
    <property type="molecule type" value="Genomic_DNA"/>
</dbReference>
<dbReference type="AlphaFoldDB" id="A0A1M6XU71"/>
<reference evidence="1 2" key="1">
    <citation type="submission" date="2016-10" db="EMBL/GenBank/DDBJ databases">
        <authorList>
            <person name="de Groot N.N."/>
        </authorList>
    </citation>
    <scope>NUCLEOTIDE SEQUENCE [LARGE SCALE GENOMIC DNA]</scope>
    <source>
        <strain evidence="1 2">GAS522</strain>
    </source>
</reference>
<name>A0A1M6XU71_9BRAD</name>
<dbReference type="Proteomes" id="UP000183208">
    <property type="component" value="Unassembled WGS sequence"/>
</dbReference>
<accession>A0A1M6XU71</accession>
<dbReference type="RefSeq" id="WP_074820018.1">
    <property type="nucleotide sequence ID" value="NZ_FNTI01000001.1"/>
</dbReference>
<protein>
    <submittedName>
        <fullName evidence="1">Uncharacterized protein</fullName>
    </submittedName>
</protein>